<evidence type="ECO:0000313" key="2">
    <source>
        <dbReference type="Proteomes" id="UP000290244"/>
    </source>
</evidence>
<evidence type="ECO:0000313" key="1">
    <source>
        <dbReference type="EMBL" id="QBG34269.1"/>
    </source>
</evidence>
<gene>
    <name evidence="1" type="ORF">EMK97_00180</name>
</gene>
<dbReference type="KEGG" id="lsd:EMK97_00180"/>
<reference evidence="1 2" key="1">
    <citation type="submission" date="2018-12" db="EMBL/GenBank/DDBJ databases">
        <title>Complete genome of Litorilituus sediminis.</title>
        <authorList>
            <person name="Liu A."/>
            <person name="Rong J."/>
        </authorList>
    </citation>
    <scope>NUCLEOTIDE SEQUENCE [LARGE SCALE GENOMIC DNA]</scope>
    <source>
        <strain evidence="1 2">JCM 17549</strain>
    </source>
</reference>
<sequence>MIENKLQHLFQHYLNAFRGYDLDGVTQCYHLPCTLNTPDNLVFINTAQQCQQEFLAIFSQLKEANTQKTLAQKANYQMVSDNICLVCIDWVFIDENEQIFADFAAVYHVLQIGDSLKIINVASHELSNSLMLEHSLVLS</sequence>
<protein>
    <recommendedName>
        <fullName evidence="3">Nuclear transport factor 2 family protein</fullName>
    </recommendedName>
</protein>
<proteinExistence type="predicted"/>
<dbReference type="RefSeq" id="WP_130598314.1">
    <property type="nucleotide sequence ID" value="NZ_CP034759.1"/>
</dbReference>
<dbReference type="AlphaFoldDB" id="A0A4P6P2Y7"/>
<keyword evidence="2" id="KW-1185">Reference proteome</keyword>
<dbReference type="Proteomes" id="UP000290244">
    <property type="component" value="Chromosome"/>
</dbReference>
<organism evidence="1 2">
    <name type="scientific">Litorilituus sediminis</name>
    <dbReference type="NCBI Taxonomy" id="718192"/>
    <lineage>
        <taxon>Bacteria</taxon>
        <taxon>Pseudomonadati</taxon>
        <taxon>Pseudomonadota</taxon>
        <taxon>Gammaproteobacteria</taxon>
        <taxon>Alteromonadales</taxon>
        <taxon>Colwelliaceae</taxon>
        <taxon>Litorilituus</taxon>
    </lineage>
</organism>
<evidence type="ECO:0008006" key="3">
    <source>
        <dbReference type="Google" id="ProtNLM"/>
    </source>
</evidence>
<dbReference type="EMBL" id="CP034759">
    <property type="protein sequence ID" value="QBG34269.1"/>
    <property type="molecule type" value="Genomic_DNA"/>
</dbReference>
<dbReference type="OrthoDB" id="1492853at2"/>
<accession>A0A4P6P2Y7</accession>
<name>A0A4P6P2Y7_9GAMM</name>